<dbReference type="AlphaFoldDB" id="A0A3N0YG25"/>
<dbReference type="InterPro" id="IPR006578">
    <property type="entry name" value="MADF-dom"/>
</dbReference>
<feature type="region of interest" description="Disordered" evidence="1">
    <location>
        <begin position="245"/>
        <end position="267"/>
    </location>
</feature>
<dbReference type="EMBL" id="RJVU01042605">
    <property type="protein sequence ID" value="ROL45107.1"/>
    <property type="molecule type" value="Genomic_DNA"/>
</dbReference>
<dbReference type="Proteomes" id="UP000281406">
    <property type="component" value="Unassembled WGS sequence"/>
</dbReference>
<keyword evidence="4" id="KW-1185">Reference proteome</keyword>
<protein>
    <recommendedName>
        <fullName evidence="2">MADF domain-containing protein</fullName>
    </recommendedName>
</protein>
<feature type="region of interest" description="Disordered" evidence="1">
    <location>
        <begin position="153"/>
        <end position="179"/>
    </location>
</feature>
<evidence type="ECO:0000259" key="2">
    <source>
        <dbReference type="PROSITE" id="PS51029"/>
    </source>
</evidence>
<dbReference type="SMART" id="SM00595">
    <property type="entry name" value="MADF"/>
    <property type="match status" value="1"/>
</dbReference>
<name>A0A3N0YG25_ANAGA</name>
<dbReference type="GO" id="GO:0005667">
    <property type="term" value="C:transcription regulator complex"/>
    <property type="evidence" value="ECO:0007669"/>
    <property type="project" value="TreeGrafter"/>
</dbReference>
<evidence type="ECO:0000313" key="3">
    <source>
        <dbReference type="EMBL" id="ROL45107.1"/>
    </source>
</evidence>
<dbReference type="InterPro" id="IPR039353">
    <property type="entry name" value="TF_Adf1"/>
</dbReference>
<dbReference type="PROSITE" id="PS51029">
    <property type="entry name" value="MADF"/>
    <property type="match status" value="1"/>
</dbReference>
<dbReference type="GO" id="GO:0005634">
    <property type="term" value="C:nucleus"/>
    <property type="evidence" value="ECO:0007669"/>
    <property type="project" value="TreeGrafter"/>
</dbReference>
<proteinExistence type="predicted"/>
<evidence type="ECO:0000256" key="1">
    <source>
        <dbReference type="SAM" id="MobiDB-lite"/>
    </source>
</evidence>
<organism evidence="3 4">
    <name type="scientific">Anabarilius grahami</name>
    <name type="common">Kanglang fish</name>
    <name type="synonym">Barilius grahami</name>
    <dbReference type="NCBI Taxonomy" id="495550"/>
    <lineage>
        <taxon>Eukaryota</taxon>
        <taxon>Metazoa</taxon>
        <taxon>Chordata</taxon>
        <taxon>Craniata</taxon>
        <taxon>Vertebrata</taxon>
        <taxon>Euteleostomi</taxon>
        <taxon>Actinopterygii</taxon>
        <taxon>Neopterygii</taxon>
        <taxon>Teleostei</taxon>
        <taxon>Ostariophysi</taxon>
        <taxon>Cypriniformes</taxon>
        <taxon>Xenocyprididae</taxon>
        <taxon>Xenocypridinae</taxon>
        <taxon>Xenocypridinae incertae sedis</taxon>
        <taxon>Anabarilius</taxon>
    </lineage>
</organism>
<feature type="domain" description="MADF" evidence="2">
    <location>
        <begin position="13"/>
        <end position="102"/>
    </location>
</feature>
<dbReference type="Pfam" id="PF10545">
    <property type="entry name" value="MADF_DNA_bdg"/>
    <property type="match status" value="1"/>
</dbReference>
<comment type="caution">
    <text evidence="3">The sequence shown here is derived from an EMBL/GenBank/DDBJ whole genome shotgun (WGS) entry which is preliminary data.</text>
</comment>
<dbReference type="OrthoDB" id="8881252at2759"/>
<dbReference type="PANTHER" id="PTHR12243">
    <property type="entry name" value="MADF DOMAIN TRANSCRIPTION FACTOR"/>
    <property type="match status" value="1"/>
</dbReference>
<evidence type="ECO:0000313" key="4">
    <source>
        <dbReference type="Proteomes" id="UP000281406"/>
    </source>
</evidence>
<reference evidence="3 4" key="1">
    <citation type="submission" date="2018-10" db="EMBL/GenBank/DDBJ databases">
        <title>Genome assembly for a Yunnan-Guizhou Plateau 3E fish, Anabarilius grahami (Regan), and its evolutionary and genetic applications.</title>
        <authorList>
            <person name="Jiang W."/>
        </authorList>
    </citation>
    <scope>NUCLEOTIDE SEQUENCE [LARGE SCALE GENOMIC DNA]</scope>
    <source>
        <strain evidence="3">AG-KIZ</strain>
        <tissue evidence="3">Muscle</tissue>
    </source>
</reference>
<accession>A0A3N0YG25</accession>
<dbReference type="PANTHER" id="PTHR12243:SF69">
    <property type="entry name" value="SI:CH73-59F11.3"/>
    <property type="match status" value="1"/>
</dbReference>
<feature type="compositionally biased region" description="Polar residues" evidence="1">
    <location>
        <begin position="162"/>
        <end position="171"/>
    </location>
</feature>
<gene>
    <name evidence="3" type="ORF">DPX16_1787</name>
</gene>
<sequence length="422" mass="47637">MAVKSWTRQAEETLIELWQESACLYDISSADYHNREEKDRRWKEVADALQMPAEAVATRVASLRTQYARLRKPKPSGSEKKPLTLRQRWLLRALDFLKPHIVHRRNENHLGLPSSEKLEESVDESDEMMQETDKDIDSFDSISVCLSPMPGTPDTGIPEETASYSLSPRSTSGKRRRISESDIELQKLEVLKQMSAKVLENPPADAAAVFASQVAMEYRLLSDPAVQMRVRRKIMALLYEAQDSERHYRQSKRHSERELKTEEDREGQLTGKKLKVVNIPYPKTPLTQAAEAEVCITMRADNFGTASSTVCKQGLATWTGPEVWASSHRALWVIDSCVAEEGSTERTVRQHAGFGGRSVPWPFSLTCQAELKHAPIRSRARPADRTLTIQNADIRLLTNGTLGKGERICGIWSHNTIKRGST</sequence>
<dbReference type="GO" id="GO:0006357">
    <property type="term" value="P:regulation of transcription by RNA polymerase II"/>
    <property type="evidence" value="ECO:0007669"/>
    <property type="project" value="TreeGrafter"/>
</dbReference>